<name>A0A5J4N9U6_9TREM</name>
<accession>A0A5J4N9U6</accession>
<feature type="non-terminal residue" evidence="2">
    <location>
        <position position="331"/>
    </location>
</feature>
<dbReference type="Proteomes" id="UP000324629">
    <property type="component" value="Unassembled WGS sequence"/>
</dbReference>
<feature type="compositionally biased region" description="Polar residues" evidence="1">
    <location>
        <begin position="159"/>
        <end position="173"/>
    </location>
</feature>
<sequence>MAQPTNKNHPAPKLGHSFTSNNYSCDDGISLDSGVFRITHSSFADAQRAMHSPVDSLFDVNDRSDMCDAVRSTRVTKRSERRAPQPASTRPPWGSRPKPKKDGAQRGRFHPDGCRLQDLCATDRAKLARLVYELAAAQQALTSGRTEPTKQDAQMKDGQPSTQVETSQKASNLSTQPALVFGSDCSCDGPAESTNCVNHLRTQLVRLEEELEQSKTQLASSVQPVLFHHDEFTAPEKFWKGRLGGITVSNVDADSVVVSQPDRMTKVDQMMRPKHDLPRPPSLNSSVGVHLRYSDRNPGGQTGRHTLEPPRADRKQVSTTHIKSIHKNLLQ</sequence>
<evidence type="ECO:0000313" key="2">
    <source>
        <dbReference type="EMBL" id="KAA3672344.1"/>
    </source>
</evidence>
<feature type="compositionally biased region" description="Basic and acidic residues" evidence="1">
    <location>
        <begin position="100"/>
        <end position="110"/>
    </location>
</feature>
<evidence type="ECO:0000256" key="1">
    <source>
        <dbReference type="SAM" id="MobiDB-lite"/>
    </source>
</evidence>
<comment type="caution">
    <text evidence="2">The sequence shown here is derived from an EMBL/GenBank/DDBJ whole genome shotgun (WGS) entry which is preliminary data.</text>
</comment>
<feature type="region of interest" description="Disordered" evidence="1">
    <location>
        <begin position="270"/>
        <end position="331"/>
    </location>
</feature>
<feature type="region of interest" description="Disordered" evidence="1">
    <location>
        <begin position="70"/>
        <end position="110"/>
    </location>
</feature>
<proteinExistence type="predicted"/>
<feature type="compositionally biased region" description="Basic and acidic residues" evidence="1">
    <location>
        <begin position="305"/>
        <end position="316"/>
    </location>
</feature>
<evidence type="ECO:0000313" key="3">
    <source>
        <dbReference type="Proteomes" id="UP000324629"/>
    </source>
</evidence>
<dbReference type="EMBL" id="QNGE01005021">
    <property type="protein sequence ID" value="KAA3672344.1"/>
    <property type="molecule type" value="Genomic_DNA"/>
</dbReference>
<reference evidence="2 3" key="1">
    <citation type="journal article" date="2019" name="Gigascience">
        <title>Whole-genome sequence of the oriental lung fluke Paragonimus westermani.</title>
        <authorList>
            <person name="Oey H."/>
            <person name="Zakrzewski M."/>
            <person name="Narain K."/>
            <person name="Devi K.R."/>
            <person name="Agatsuma T."/>
            <person name="Nawaratna S."/>
            <person name="Gobert G.N."/>
            <person name="Jones M.K."/>
            <person name="Ragan M.A."/>
            <person name="McManus D.P."/>
            <person name="Krause L."/>
        </authorList>
    </citation>
    <scope>NUCLEOTIDE SEQUENCE [LARGE SCALE GENOMIC DNA]</scope>
    <source>
        <strain evidence="2 3">IND2009</strain>
    </source>
</reference>
<gene>
    <name evidence="2" type="ORF">DEA37_0012913</name>
</gene>
<keyword evidence="3" id="KW-1185">Reference proteome</keyword>
<protein>
    <submittedName>
        <fullName evidence="2">Uncharacterized protein</fullName>
    </submittedName>
</protein>
<feature type="region of interest" description="Disordered" evidence="1">
    <location>
        <begin position="140"/>
        <end position="173"/>
    </location>
</feature>
<organism evidence="2 3">
    <name type="scientific">Paragonimus westermani</name>
    <dbReference type="NCBI Taxonomy" id="34504"/>
    <lineage>
        <taxon>Eukaryota</taxon>
        <taxon>Metazoa</taxon>
        <taxon>Spiralia</taxon>
        <taxon>Lophotrochozoa</taxon>
        <taxon>Platyhelminthes</taxon>
        <taxon>Trematoda</taxon>
        <taxon>Digenea</taxon>
        <taxon>Plagiorchiida</taxon>
        <taxon>Troglotremata</taxon>
        <taxon>Troglotrematidae</taxon>
        <taxon>Paragonimus</taxon>
    </lineage>
</organism>
<dbReference type="AlphaFoldDB" id="A0A5J4N9U6"/>